<dbReference type="EC" id="5.1.1.13" evidence="3"/>
<dbReference type="Pfam" id="PF01177">
    <property type="entry name" value="Asp_Glu_race"/>
    <property type="match status" value="1"/>
</dbReference>
<dbReference type="InterPro" id="IPR001920">
    <property type="entry name" value="Asp/Glu_race"/>
</dbReference>
<keyword evidence="2 3" id="KW-0413">Isomerase</keyword>
<dbReference type="Gene3D" id="3.40.50.1860">
    <property type="match status" value="2"/>
</dbReference>
<keyword evidence="4" id="KW-1185">Reference proteome</keyword>
<dbReference type="PANTHER" id="PTHR21198">
    <property type="entry name" value="GLUTAMATE RACEMASE"/>
    <property type="match status" value="1"/>
</dbReference>
<sequence length="237" mass="25279">MPGLRRIGILGGMGVEATLELMKRVHAATPAEDDQDHVPMFVDMNPQVPSRIRHVIEKTGPDPGPVLAQMAARLELAGAQVLAMPCNTAHLYATQIEDAVGISLLNMPKLACAQAAQGMKRGGIVGILASPATNSSGLFGNFLARHEVQSAFPENEDGILASIRRIKKSGPTQTDITLLEREAASLVRRGAERVIIGCSEFSLVSERIRCPVPILDTLDVLVSEIVSFSGVRTKSPA</sequence>
<accession>Q16BZ8</accession>
<dbReference type="NCBIfam" id="TIGR00035">
    <property type="entry name" value="asp_race"/>
    <property type="match status" value="1"/>
</dbReference>
<dbReference type="AlphaFoldDB" id="Q16BZ8"/>
<protein>
    <submittedName>
        <fullName evidence="3">Aspartate racemase, probable</fullName>
        <ecNumber evidence="3">5.1.1.13</ecNumber>
    </submittedName>
</protein>
<proteinExistence type="inferred from homology"/>
<dbReference type="KEGG" id="rde:RD1_0818"/>
<dbReference type="InterPro" id="IPR004380">
    <property type="entry name" value="Asp_race"/>
</dbReference>
<name>Q16BZ8_ROSDO</name>
<reference evidence="3 4" key="1">
    <citation type="journal article" date="2007" name="J. Bacteriol.">
        <title>The complete genome sequence of Roseobacter denitrificans reveals a mixotrophic rather than photosynthetic metabolism.</title>
        <authorList>
            <person name="Swingley W.D."/>
            <person name="Sadekar S."/>
            <person name="Mastrian S.D."/>
            <person name="Matthies H.J."/>
            <person name="Hao J."/>
            <person name="Ramos H."/>
            <person name="Acharya C.R."/>
            <person name="Conrad A.L."/>
            <person name="Taylor H.L."/>
            <person name="Dejesa L.C."/>
            <person name="Shah M.K."/>
            <person name="O'huallachain M.E."/>
            <person name="Lince M.T."/>
            <person name="Blankenship R.E."/>
            <person name="Beatty J.T."/>
            <person name="Touchman J.W."/>
        </authorList>
    </citation>
    <scope>NUCLEOTIDE SEQUENCE [LARGE SCALE GENOMIC DNA]</scope>
    <source>
        <strain evidence="4">ATCC 33942 / OCh 114</strain>
    </source>
</reference>
<comment type="similarity">
    <text evidence="1">Belongs to the aspartate/glutamate racemases family.</text>
</comment>
<dbReference type="STRING" id="375451.RD1_0818"/>
<gene>
    <name evidence="3" type="ordered locus">RD1_0818</name>
</gene>
<evidence type="ECO:0000313" key="4">
    <source>
        <dbReference type="Proteomes" id="UP000007029"/>
    </source>
</evidence>
<dbReference type="GO" id="GO:0047689">
    <property type="term" value="F:aspartate racemase activity"/>
    <property type="evidence" value="ECO:0007669"/>
    <property type="project" value="UniProtKB-EC"/>
</dbReference>
<dbReference type="InterPro" id="IPR015942">
    <property type="entry name" value="Asp/Glu/hydantoin_racemase"/>
</dbReference>
<dbReference type="HOGENOM" id="CLU_055360_2_1_5"/>
<evidence type="ECO:0000313" key="3">
    <source>
        <dbReference type="EMBL" id="ABG30495.1"/>
    </source>
</evidence>
<dbReference type="eggNOG" id="COG1794">
    <property type="taxonomic scope" value="Bacteria"/>
</dbReference>
<dbReference type="OrthoDB" id="9803739at2"/>
<dbReference type="SUPFAM" id="SSF53681">
    <property type="entry name" value="Aspartate/glutamate racemase"/>
    <property type="match status" value="2"/>
</dbReference>
<dbReference type="Proteomes" id="UP000007029">
    <property type="component" value="Chromosome"/>
</dbReference>
<dbReference type="RefSeq" id="WP_011567117.1">
    <property type="nucleotide sequence ID" value="NZ_FOOO01000001.1"/>
</dbReference>
<evidence type="ECO:0000256" key="1">
    <source>
        <dbReference type="ARBA" id="ARBA00007847"/>
    </source>
</evidence>
<evidence type="ECO:0000256" key="2">
    <source>
        <dbReference type="ARBA" id="ARBA00023235"/>
    </source>
</evidence>
<dbReference type="EMBL" id="CP000362">
    <property type="protein sequence ID" value="ABG30495.1"/>
    <property type="molecule type" value="Genomic_DNA"/>
</dbReference>
<organism evidence="3 4">
    <name type="scientific">Roseobacter denitrificans (strain ATCC 33942 / OCh 114)</name>
    <name type="common">Erythrobacter sp. (strain OCh 114)</name>
    <name type="synonym">Roseobacter denitrificans</name>
    <dbReference type="NCBI Taxonomy" id="375451"/>
    <lineage>
        <taxon>Bacteria</taxon>
        <taxon>Pseudomonadati</taxon>
        <taxon>Pseudomonadota</taxon>
        <taxon>Alphaproteobacteria</taxon>
        <taxon>Rhodobacterales</taxon>
        <taxon>Roseobacteraceae</taxon>
        <taxon>Roseobacter</taxon>
    </lineage>
</organism>
<dbReference type="PANTHER" id="PTHR21198:SF7">
    <property type="entry name" value="ASPARTATE-GLUTAMATE RACEMASE FAMILY"/>
    <property type="match status" value="1"/>
</dbReference>